<feature type="transmembrane region" description="Helical" evidence="2">
    <location>
        <begin position="162"/>
        <end position="180"/>
    </location>
</feature>
<feature type="region of interest" description="Disordered" evidence="1">
    <location>
        <begin position="240"/>
        <end position="280"/>
    </location>
</feature>
<feature type="transmembrane region" description="Helical" evidence="2">
    <location>
        <begin position="124"/>
        <end position="150"/>
    </location>
</feature>
<feature type="transmembrane region" description="Helical" evidence="2">
    <location>
        <begin position="192"/>
        <end position="211"/>
    </location>
</feature>
<dbReference type="AlphaFoldDB" id="A0A0D0DJM6"/>
<proteinExistence type="predicted"/>
<dbReference type="Proteomes" id="UP000054538">
    <property type="component" value="Unassembled WGS sequence"/>
</dbReference>
<reference evidence="4" key="2">
    <citation type="submission" date="2015-01" db="EMBL/GenBank/DDBJ databases">
        <title>Evolutionary Origins and Diversification of the Mycorrhizal Mutualists.</title>
        <authorList>
            <consortium name="DOE Joint Genome Institute"/>
            <consortium name="Mycorrhizal Genomics Consortium"/>
            <person name="Kohler A."/>
            <person name="Kuo A."/>
            <person name="Nagy L.G."/>
            <person name="Floudas D."/>
            <person name="Copeland A."/>
            <person name="Barry K.W."/>
            <person name="Cichocki N."/>
            <person name="Veneault-Fourrey C."/>
            <person name="LaButti K."/>
            <person name="Lindquist E.A."/>
            <person name="Lipzen A."/>
            <person name="Lundell T."/>
            <person name="Morin E."/>
            <person name="Murat C."/>
            <person name="Riley R."/>
            <person name="Ohm R."/>
            <person name="Sun H."/>
            <person name="Tunlid A."/>
            <person name="Henrissat B."/>
            <person name="Grigoriev I.V."/>
            <person name="Hibbett D.S."/>
            <person name="Martin F."/>
        </authorList>
    </citation>
    <scope>NUCLEOTIDE SEQUENCE [LARGE SCALE GENOMIC DNA]</scope>
    <source>
        <strain evidence="4">Ve08.2h10</strain>
    </source>
</reference>
<evidence type="ECO:0000256" key="1">
    <source>
        <dbReference type="SAM" id="MobiDB-lite"/>
    </source>
</evidence>
<feature type="region of interest" description="Disordered" evidence="1">
    <location>
        <begin position="307"/>
        <end position="332"/>
    </location>
</feature>
<feature type="region of interest" description="Disordered" evidence="1">
    <location>
        <begin position="62"/>
        <end position="91"/>
    </location>
</feature>
<dbReference type="HOGENOM" id="CLU_072376_0_0_1"/>
<sequence length="332" mass="36820">MLTRIVVDRFKRAKGAAGGTGSGHKAGVMTLKGKVFRVRGRIRHSDVIVGLKAGKRNHFQLLRQLPKPSTPTSKEGDGKADEPEESLRPTSDYYTTAMDPSDIPLPPFLDPVLDYLSERLPPELYSFLSSFFSHSLALFTAFISLVSSLIASKPWEWDAQTILPPLISFLAAYLALVSLYRTTSWMFRTTFWFIKWGTIFGVLAAGAGWYMGNQGASGGETGLASTLGTIVLNMLNGDQGAAGARRPPSSRDQENRPKPWESFEKPRQRPYQEGNREGENEAQQIMSDIMVAANRLLVGGGWWDTARSIFDGGNQETRQESRSRKRQRAKSS</sequence>
<gene>
    <name evidence="3" type="ORF">PAXRUDRAFT_31028</name>
</gene>
<keyword evidence="2" id="KW-1133">Transmembrane helix</keyword>
<feature type="compositionally biased region" description="Basic and acidic residues" evidence="1">
    <location>
        <begin position="74"/>
        <end position="87"/>
    </location>
</feature>
<feature type="compositionally biased region" description="Basic residues" evidence="1">
    <location>
        <begin position="323"/>
        <end position="332"/>
    </location>
</feature>
<keyword evidence="4" id="KW-1185">Reference proteome</keyword>
<keyword evidence="2" id="KW-0812">Transmembrane</keyword>
<name>A0A0D0DJM6_9AGAM</name>
<dbReference type="OrthoDB" id="2502792at2759"/>
<keyword evidence="2" id="KW-0472">Membrane</keyword>
<evidence type="ECO:0000313" key="3">
    <source>
        <dbReference type="EMBL" id="KIK98647.1"/>
    </source>
</evidence>
<evidence type="ECO:0000256" key="2">
    <source>
        <dbReference type="SAM" id="Phobius"/>
    </source>
</evidence>
<protein>
    <submittedName>
        <fullName evidence="3">Unplaced genomic scaffold scaffold_63, whole genome shotgun sequence</fullName>
    </submittedName>
</protein>
<feature type="compositionally biased region" description="Basic and acidic residues" evidence="1">
    <location>
        <begin position="249"/>
        <end position="267"/>
    </location>
</feature>
<reference evidence="3 4" key="1">
    <citation type="submission" date="2014-04" db="EMBL/GenBank/DDBJ databases">
        <authorList>
            <consortium name="DOE Joint Genome Institute"/>
            <person name="Kuo A."/>
            <person name="Kohler A."/>
            <person name="Jargeat P."/>
            <person name="Nagy L.G."/>
            <person name="Floudas D."/>
            <person name="Copeland A."/>
            <person name="Barry K.W."/>
            <person name="Cichocki N."/>
            <person name="Veneault-Fourrey C."/>
            <person name="LaButti K."/>
            <person name="Lindquist E.A."/>
            <person name="Lipzen A."/>
            <person name="Lundell T."/>
            <person name="Morin E."/>
            <person name="Murat C."/>
            <person name="Sun H."/>
            <person name="Tunlid A."/>
            <person name="Henrissat B."/>
            <person name="Grigoriev I.V."/>
            <person name="Hibbett D.S."/>
            <person name="Martin F."/>
            <person name="Nordberg H.P."/>
            <person name="Cantor M.N."/>
            <person name="Hua S.X."/>
        </authorList>
    </citation>
    <scope>NUCLEOTIDE SEQUENCE [LARGE SCALE GENOMIC DNA]</scope>
    <source>
        <strain evidence="3 4">Ve08.2h10</strain>
    </source>
</reference>
<organism evidence="3 4">
    <name type="scientific">Paxillus rubicundulus Ve08.2h10</name>
    <dbReference type="NCBI Taxonomy" id="930991"/>
    <lineage>
        <taxon>Eukaryota</taxon>
        <taxon>Fungi</taxon>
        <taxon>Dikarya</taxon>
        <taxon>Basidiomycota</taxon>
        <taxon>Agaricomycotina</taxon>
        <taxon>Agaricomycetes</taxon>
        <taxon>Agaricomycetidae</taxon>
        <taxon>Boletales</taxon>
        <taxon>Paxilineae</taxon>
        <taxon>Paxillaceae</taxon>
        <taxon>Paxillus</taxon>
    </lineage>
</organism>
<evidence type="ECO:0000313" key="4">
    <source>
        <dbReference type="Proteomes" id="UP000054538"/>
    </source>
</evidence>
<accession>A0A0D0DJM6</accession>
<dbReference type="InParanoid" id="A0A0D0DJM6"/>
<dbReference type="EMBL" id="KN824885">
    <property type="protein sequence ID" value="KIK98647.1"/>
    <property type="molecule type" value="Genomic_DNA"/>
</dbReference>